<feature type="coiled-coil region" evidence="1">
    <location>
        <begin position="82"/>
        <end position="109"/>
    </location>
</feature>
<keyword evidence="1" id="KW-0175">Coiled coil</keyword>
<keyword evidence="3" id="KW-1185">Reference proteome</keyword>
<evidence type="ECO:0000256" key="1">
    <source>
        <dbReference type="SAM" id="Coils"/>
    </source>
</evidence>
<evidence type="ECO:0000313" key="4">
    <source>
        <dbReference type="WBParaSite" id="PDA_v2.g31562.t1"/>
    </source>
</evidence>
<accession>A0A914QVH9</accession>
<feature type="compositionally biased region" description="Basic and acidic residues" evidence="2">
    <location>
        <begin position="1"/>
        <end position="24"/>
    </location>
</feature>
<sequence>MERSCHSCKKDNQANEFKDFAEQDRDSEEEAVPYLGSYVNHDDDDDTEVKVKQKEEYDFDRDLEDDEVNEKADARLMRFIESKIAKKSAKKAEKAAKKAEKKAAKAETKEVTPGLFLRITNEFRNIFKSGKMTEKQGKFFWLEMYF</sequence>
<proteinExistence type="predicted"/>
<dbReference type="Proteomes" id="UP000887578">
    <property type="component" value="Unplaced"/>
</dbReference>
<reference evidence="4" key="1">
    <citation type="submission" date="2022-11" db="UniProtKB">
        <authorList>
            <consortium name="WormBaseParasite"/>
        </authorList>
    </citation>
    <scope>IDENTIFICATION</scope>
</reference>
<feature type="region of interest" description="Disordered" evidence="2">
    <location>
        <begin position="1"/>
        <end position="48"/>
    </location>
</feature>
<dbReference type="AlphaFoldDB" id="A0A914QVH9"/>
<organism evidence="3 4">
    <name type="scientific">Panagrolaimus davidi</name>
    <dbReference type="NCBI Taxonomy" id="227884"/>
    <lineage>
        <taxon>Eukaryota</taxon>
        <taxon>Metazoa</taxon>
        <taxon>Ecdysozoa</taxon>
        <taxon>Nematoda</taxon>
        <taxon>Chromadorea</taxon>
        <taxon>Rhabditida</taxon>
        <taxon>Tylenchina</taxon>
        <taxon>Panagrolaimomorpha</taxon>
        <taxon>Panagrolaimoidea</taxon>
        <taxon>Panagrolaimidae</taxon>
        <taxon>Panagrolaimus</taxon>
    </lineage>
</organism>
<dbReference type="WBParaSite" id="PDA_v2.g31562.t1">
    <property type="protein sequence ID" value="PDA_v2.g31562.t1"/>
    <property type="gene ID" value="PDA_v2.g31562"/>
</dbReference>
<name>A0A914QVH9_9BILA</name>
<evidence type="ECO:0000313" key="3">
    <source>
        <dbReference type="Proteomes" id="UP000887578"/>
    </source>
</evidence>
<protein>
    <submittedName>
        <fullName evidence="4">Uncharacterized protein</fullName>
    </submittedName>
</protein>
<evidence type="ECO:0000256" key="2">
    <source>
        <dbReference type="SAM" id="MobiDB-lite"/>
    </source>
</evidence>